<sequence>MAGLKSIDDSAWLGKNGSPQTSNALTQPLIPTGTYTRQSLFLIDLLDTAQLDNQYLRFHADKARRILERGDKCCMTAPEAVDGVIELLDELYVYKFHTSVIIPDPRNQQSPALIKYTLFRVSYLPQRYPTLFKRTTKGISNLLTGETFDTTTRPLPQDPLITCSRLIQDDIALMYEKADGQYYLLAGSILLAGFWRLSDKFGQPLSEIHTSGSVPQFQTKLERGMMNFFRRLKPSDPVLRNNYFLQVDEDLAWSRSIGDEDDAQVSWATAEKNKAIEHHWFRSERQSLRRLPKSGAVVFTIRTYFMPVVEIAKEPGVPGRLASAVRSWGDDVARYKGRERYGDVLLEYLDRMHQDQVEKGQVGTMEEEKETVNYPF</sequence>
<dbReference type="GO" id="GO:0016757">
    <property type="term" value="F:glycosyltransferase activity"/>
    <property type="evidence" value="ECO:0007669"/>
    <property type="project" value="UniProtKB-KW"/>
</dbReference>
<keyword evidence="2" id="KW-0328">Glycosyltransferase</keyword>
<evidence type="ECO:0000256" key="1">
    <source>
        <dbReference type="SAM" id="MobiDB-lite"/>
    </source>
</evidence>
<gene>
    <name evidence="2" type="ORF">EMPG_15230</name>
</gene>
<dbReference type="AlphaFoldDB" id="A0A0H1BEC6"/>
<keyword evidence="2" id="KW-0808">Transferase</keyword>
<proteinExistence type="predicted"/>
<evidence type="ECO:0000313" key="3">
    <source>
        <dbReference type="Proteomes" id="UP000053573"/>
    </source>
</evidence>
<comment type="caution">
    <text evidence="2">The sequence shown here is derived from an EMBL/GenBank/DDBJ whole genome shotgun (WGS) entry which is preliminary data.</text>
</comment>
<dbReference type="STRING" id="2060906.A0A0H1BEC6"/>
<accession>A0A0H1BEC6</accession>
<protein>
    <submittedName>
        <fullName evidence="2">Alpha-1,2-mannosyltransferase</fullName>
    </submittedName>
</protein>
<feature type="compositionally biased region" description="Polar residues" evidence="1">
    <location>
        <begin position="17"/>
        <end position="26"/>
    </location>
</feature>
<dbReference type="Proteomes" id="UP000053573">
    <property type="component" value="Unassembled WGS sequence"/>
</dbReference>
<dbReference type="OrthoDB" id="497541at2759"/>
<reference evidence="3" key="1">
    <citation type="journal article" date="2015" name="PLoS Genet.">
        <title>The dynamic genome and transcriptome of the human fungal pathogen Blastomyces and close relative Emmonsia.</title>
        <authorList>
            <person name="Munoz J.F."/>
            <person name="Gauthier G.M."/>
            <person name="Desjardins C.A."/>
            <person name="Gallo J.E."/>
            <person name="Holder J."/>
            <person name="Sullivan T.D."/>
            <person name="Marty A.J."/>
            <person name="Carmen J.C."/>
            <person name="Chen Z."/>
            <person name="Ding L."/>
            <person name="Gujja S."/>
            <person name="Magrini V."/>
            <person name="Misas E."/>
            <person name="Mitreva M."/>
            <person name="Priest M."/>
            <person name="Saif S."/>
            <person name="Whiston E.A."/>
            <person name="Young S."/>
            <person name="Zeng Q."/>
            <person name="Goldman W.E."/>
            <person name="Mardis E.R."/>
            <person name="Taylor J.W."/>
            <person name="McEwen J.G."/>
            <person name="Clay O.K."/>
            <person name="Klein B.S."/>
            <person name="Cuomo C.A."/>
        </authorList>
    </citation>
    <scope>NUCLEOTIDE SEQUENCE [LARGE SCALE GENOMIC DNA]</scope>
    <source>
        <strain evidence="3">UAMH 139</strain>
    </source>
</reference>
<feature type="region of interest" description="Disordered" evidence="1">
    <location>
        <begin position="1"/>
        <end position="28"/>
    </location>
</feature>
<name>A0A0H1BEC6_9EURO</name>
<dbReference type="InterPro" id="IPR021848">
    <property type="entry name" value="HODM_asu-like"/>
</dbReference>
<evidence type="ECO:0000313" key="2">
    <source>
        <dbReference type="EMBL" id="KLJ09367.1"/>
    </source>
</evidence>
<organism evidence="2 3">
    <name type="scientific">Blastomyces silverae</name>
    <dbReference type="NCBI Taxonomy" id="2060906"/>
    <lineage>
        <taxon>Eukaryota</taxon>
        <taxon>Fungi</taxon>
        <taxon>Dikarya</taxon>
        <taxon>Ascomycota</taxon>
        <taxon>Pezizomycotina</taxon>
        <taxon>Eurotiomycetes</taxon>
        <taxon>Eurotiomycetidae</taxon>
        <taxon>Onygenales</taxon>
        <taxon>Ajellomycetaceae</taxon>
        <taxon>Blastomyces</taxon>
    </lineage>
</organism>
<keyword evidence="3" id="KW-1185">Reference proteome</keyword>
<dbReference type="EMBL" id="LDEV01002359">
    <property type="protein sequence ID" value="KLJ09367.1"/>
    <property type="molecule type" value="Genomic_DNA"/>
</dbReference>
<dbReference type="Pfam" id="PF11927">
    <property type="entry name" value="HODM_asu-like"/>
    <property type="match status" value="1"/>
</dbReference>